<evidence type="ECO:0008006" key="3">
    <source>
        <dbReference type="Google" id="ProtNLM"/>
    </source>
</evidence>
<dbReference type="EMBL" id="JAUOPJ010000012">
    <property type="protein sequence ID" value="MDO6458292.1"/>
    <property type="molecule type" value="Genomic_DNA"/>
</dbReference>
<comment type="caution">
    <text evidence="1">The sequence shown here is derived from an EMBL/GenBank/DDBJ whole genome shotgun (WGS) entry which is preliminary data.</text>
</comment>
<evidence type="ECO:0000313" key="1">
    <source>
        <dbReference type="EMBL" id="MDO6458292.1"/>
    </source>
</evidence>
<reference evidence="1" key="1">
    <citation type="submission" date="2023-07" db="EMBL/GenBank/DDBJ databases">
        <title>Genome content predicts the carbon catabolic preferences of heterotrophic bacteria.</title>
        <authorList>
            <person name="Gralka M."/>
        </authorList>
    </citation>
    <scope>NUCLEOTIDE SEQUENCE</scope>
    <source>
        <strain evidence="1">I2M02</strain>
    </source>
</reference>
<gene>
    <name evidence="1" type="ORF">Q4494_14470</name>
</gene>
<dbReference type="Proteomes" id="UP001169823">
    <property type="component" value="Unassembled WGS sequence"/>
</dbReference>
<sequence length="793" mass="87394">MIRILGYILGLALMPQVLFAEVITVRSGEHAGFSRLVMQFSEKTDWAFGRSEQGYEFHVPGEDMYFDTSAVFQKIPRQRIANVKSGNGYLRLTIPDNVHADVFELREGRVVIDIKDGAPETSSEFEQPLTKHVHGDETVLSPSGGVEGEDAVSVPVAPDIIISGEGGDGFVSVSEEWIPDEKENEEPDNGFPLEGDSFAHDASSATLLNAEDAFGESLHDVNDVERKLLEQIGRAVTQGLLEPEVSQADRAVNGIIEPQEVAVPADSGNRESIISDEDTAELSHIHIQSSIDRERGDTAEPQIIEGSRNICLDDRQVQISQWGRAVDDGQSLSHLRAKILGEFDRPDPEGIRDLARYYLYLTFGAEAKSVLRDFGVKVEGHDILWAMADIMDQGFTEVSSPLSHQFQCDTSMALWSVLSKKALDPDEDYNMNSILSTFSALPFHLRRHLGPILSDRFLAIGDTESVQYIQNAMLRVNERQSDASVLLNAKLALAEGDLQLGEDKLKDIIAENGTHAPEALVKLIQLKAKDGEEIDESIAKTVEAFAVEFRGDPFEGKLQEAAILAQIYSGKPDVAVDKIFALEQEEGSDNPDFANLTSRALEKLAQVPDDTSFLKTIWQHKDGISQADFSNRARLAVSRRLLDLGFFKQALEFMPEADGLMGDGAKILLAEAFYGIGDMQNALKYALGVNHESAREIAAKSYFYLNDIEKATEVLRNNPVDGEKELFALLAEDWEILGKANSQGMSNFANVMRDGNFALNGDEEDHKPSLASAEALIASSQRAREVFEDVLGY</sequence>
<name>A0AAW7XW52_9RHOB</name>
<evidence type="ECO:0000313" key="2">
    <source>
        <dbReference type="Proteomes" id="UP001169823"/>
    </source>
</evidence>
<dbReference type="AlphaFoldDB" id="A0AAW7XW52"/>
<organism evidence="1 2">
    <name type="scientific">Celeribacter halophilus</name>
    <dbReference type="NCBI Taxonomy" id="576117"/>
    <lineage>
        <taxon>Bacteria</taxon>
        <taxon>Pseudomonadati</taxon>
        <taxon>Pseudomonadota</taxon>
        <taxon>Alphaproteobacteria</taxon>
        <taxon>Rhodobacterales</taxon>
        <taxon>Roseobacteraceae</taxon>
        <taxon>Celeribacter</taxon>
    </lineage>
</organism>
<protein>
    <recommendedName>
        <fullName evidence="3">Tetratricopeptide repeat-containing protein</fullName>
    </recommendedName>
</protein>
<proteinExistence type="predicted"/>
<accession>A0AAW7XW52</accession>
<dbReference type="RefSeq" id="WP_303483804.1">
    <property type="nucleotide sequence ID" value="NZ_JAUOPJ010000012.1"/>
</dbReference>